<dbReference type="InterPro" id="IPR050216">
    <property type="entry name" value="LRR_domain-containing"/>
</dbReference>
<proteinExistence type="predicted"/>
<evidence type="ECO:0000313" key="4">
    <source>
        <dbReference type="Proteomes" id="UP001153636"/>
    </source>
</evidence>
<dbReference type="GO" id="GO:0005737">
    <property type="term" value="C:cytoplasm"/>
    <property type="evidence" value="ECO:0007669"/>
    <property type="project" value="TreeGrafter"/>
</dbReference>
<dbReference type="SUPFAM" id="SSF52058">
    <property type="entry name" value="L domain-like"/>
    <property type="match status" value="2"/>
</dbReference>
<dbReference type="Gene3D" id="3.80.10.10">
    <property type="entry name" value="Ribonuclease Inhibitor"/>
    <property type="match status" value="4"/>
</dbReference>
<evidence type="ECO:0000256" key="1">
    <source>
        <dbReference type="ARBA" id="ARBA00022614"/>
    </source>
</evidence>
<name>A0A9P0GAV5_9CUCU</name>
<accession>A0A9P0GAV5</accession>
<protein>
    <recommendedName>
        <fullName evidence="5">Leucine-rich repeat-containing protein 40</fullName>
    </recommendedName>
</protein>
<dbReference type="EMBL" id="OV651828">
    <property type="protein sequence ID" value="CAH1104271.1"/>
    <property type="molecule type" value="Genomic_DNA"/>
</dbReference>
<dbReference type="SMART" id="SM00364">
    <property type="entry name" value="LRR_BAC"/>
    <property type="match status" value="8"/>
</dbReference>
<dbReference type="OrthoDB" id="660555at2759"/>
<evidence type="ECO:0008006" key="5">
    <source>
        <dbReference type="Google" id="ProtNLM"/>
    </source>
</evidence>
<evidence type="ECO:0000313" key="3">
    <source>
        <dbReference type="EMBL" id="CAH1104271.1"/>
    </source>
</evidence>
<organism evidence="3 4">
    <name type="scientific">Psylliodes chrysocephalus</name>
    <dbReference type="NCBI Taxonomy" id="3402493"/>
    <lineage>
        <taxon>Eukaryota</taxon>
        <taxon>Metazoa</taxon>
        <taxon>Ecdysozoa</taxon>
        <taxon>Arthropoda</taxon>
        <taxon>Hexapoda</taxon>
        <taxon>Insecta</taxon>
        <taxon>Pterygota</taxon>
        <taxon>Neoptera</taxon>
        <taxon>Endopterygota</taxon>
        <taxon>Coleoptera</taxon>
        <taxon>Polyphaga</taxon>
        <taxon>Cucujiformia</taxon>
        <taxon>Chrysomeloidea</taxon>
        <taxon>Chrysomelidae</taxon>
        <taxon>Galerucinae</taxon>
        <taxon>Alticini</taxon>
        <taxon>Psylliodes</taxon>
    </lineage>
</organism>
<dbReference type="PANTHER" id="PTHR48051:SF1">
    <property type="entry name" value="RAS SUPPRESSOR PROTEIN 1"/>
    <property type="match status" value="1"/>
</dbReference>
<dbReference type="SMART" id="SM00369">
    <property type="entry name" value="LRR_TYP"/>
    <property type="match status" value="13"/>
</dbReference>
<dbReference type="AlphaFoldDB" id="A0A9P0GAV5"/>
<keyword evidence="4" id="KW-1185">Reference proteome</keyword>
<dbReference type="PROSITE" id="PS51450">
    <property type="entry name" value="LRR"/>
    <property type="match status" value="6"/>
</dbReference>
<dbReference type="InterPro" id="IPR001611">
    <property type="entry name" value="Leu-rich_rpt"/>
</dbReference>
<reference evidence="3" key="1">
    <citation type="submission" date="2022-01" db="EMBL/GenBank/DDBJ databases">
        <authorList>
            <person name="King R."/>
        </authorList>
    </citation>
    <scope>NUCLEOTIDE SEQUENCE</scope>
</reference>
<dbReference type="Pfam" id="PF13855">
    <property type="entry name" value="LRR_8"/>
    <property type="match status" value="5"/>
</dbReference>
<dbReference type="InterPro" id="IPR032675">
    <property type="entry name" value="LRR_dom_sf"/>
</dbReference>
<dbReference type="PANTHER" id="PTHR48051">
    <property type="match status" value="1"/>
</dbReference>
<sequence length="607" mass="69594">MDKHSSKVKSRRKIVNPLFHLQTKDENDRHITPDVVKRVRSTGQLNLSSKHLSTVPEKMFTMYDLTNENEINIDLSRVVKEEDAWWSIKPLTHLDLSSNVLTILPKEISMFQDLMVLNLHDNLLTELPEEIGSLNKLTKLFLNHNKITQFPKDFYKLTDLKQLFVSHNSLESISKDISDFVMLEKLDLSNNHLSKLPSGIGFLVRLTELSVSNNGLKKLPPDIVNLRVLLKLDISHNSITHLPDMGELRKLQIFHAQHNDIQEIPNFMGCEQIQEIYFGNNFIQEIPVEFCENMTPLKILELRDNQIKAVPTEIIKLAHLTKFDLTNNDIEDVPNVVGLMPHLQSLKLEGNKLKQIRADIIHTGTNRILRYLREKISDEEMTVLNVPSDVSYDNKIYPDRYTMRNGHILNLAMKDISDVPDECFLEAKEASVSSVDLCKNKFVNIPSGLTLISKYLTELNMSANRISQIPGFFKDLTKLKFCDLSKNQLEDLPECLSGLILMRELILSNNRFKKIPSCIFGMVGLEILLINDNGIQEISADDFKSLKRIATLDLGNNNIHYVPPELGNMTQLRKLEIKGNPFRQPRYAILEQGTESILSYLRDKIPK</sequence>
<keyword evidence="1" id="KW-0433">Leucine-rich repeat</keyword>
<keyword evidence="2" id="KW-0677">Repeat</keyword>
<dbReference type="SMART" id="SM00365">
    <property type="entry name" value="LRR_SD22"/>
    <property type="match status" value="7"/>
</dbReference>
<dbReference type="InterPro" id="IPR003591">
    <property type="entry name" value="Leu-rich_rpt_typical-subtyp"/>
</dbReference>
<evidence type="ECO:0000256" key="2">
    <source>
        <dbReference type="ARBA" id="ARBA00022737"/>
    </source>
</evidence>
<dbReference type="Proteomes" id="UP001153636">
    <property type="component" value="Chromosome 16"/>
</dbReference>
<gene>
    <name evidence="3" type="ORF">PSYICH_LOCUS5134</name>
</gene>
<dbReference type="FunFam" id="3.80.10.10:FF:000116">
    <property type="entry name" value="Leucine-rich repeat-containing protein 40"/>
    <property type="match status" value="1"/>
</dbReference>
<dbReference type="FunFam" id="3.80.10.10:FF:000193">
    <property type="entry name" value="Leucine-rich repeat-containing protein 40"/>
    <property type="match status" value="1"/>
</dbReference>